<dbReference type="AlphaFoldDB" id="A0A816GQD2"/>
<feature type="non-terminal residue" evidence="2">
    <location>
        <position position="1"/>
    </location>
</feature>
<name>A0A816GQD2_ADIRI</name>
<gene>
    <name evidence="2" type="ORF">XAT740_LOCUS60051</name>
</gene>
<keyword evidence="1" id="KW-1133">Transmembrane helix</keyword>
<accession>A0A816GQD2</accession>
<proteinExistence type="predicted"/>
<reference evidence="2" key="1">
    <citation type="submission" date="2021-02" db="EMBL/GenBank/DDBJ databases">
        <authorList>
            <person name="Nowell W R."/>
        </authorList>
    </citation>
    <scope>NUCLEOTIDE SEQUENCE</scope>
</reference>
<dbReference type="EMBL" id="CAJNOR010014465">
    <property type="protein sequence ID" value="CAF1678367.1"/>
    <property type="molecule type" value="Genomic_DNA"/>
</dbReference>
<comment type="caution">
    <text evidence="2">The sequence shown here is derived from an EMBL/GenBank/DDBJ whole genome shotgun (WGS) entry which is preliminary data.</text>
</comment>
<sequence length="188" mass="22303">MKIQRIFTWLYKKVSNYNLFMLEEHEYDADQIQDANILLKYQKYKTRLYVILLTVCLYILFYITLIKSESKTILIEDISYEKLNKLYSEHDKSVLCPCSTIKKSYENFVSNQIEIHPICSSIFIKSDFIDSLYFPNASSYGVWDFRTTAYSQFKVLSSLCNFSKEMILQLEFDIANVDLLTLNYILKD</sequence>
<feature type="transmembrane region" description="Helical" evidence="1">
    <location>
        <begin position="48"/>
        <end position="66"/>
    </location>
</feature>
<protein>
    <submittedName>
        <fullName evidence="2">Uncharacterized protein</fullName>
    </submittedName>
</protein>
<keyword evidence="1" id="KW-0812">Transmembrane</keyword>
<dbReference type="Proteomes" id="UP000663828">
    <property type="component" value="Unassembled WGS sequence"/>
</dbReference>
<evidence type="ECO:0000313" key="2">
    <source>
        <dbReference type="EMBL" id="CAF1678367.1"/>
    </source>
</evidence>
<evidence type="ECO:0000256" key="1">
    <source>
        <dbReference type="SAM" id="Phobius"/>
    </source>
</evidence>
<organism evidence="2 3">
    <name type="scientific">Adineta ricciae</name>
    <name type="common">Rotifer</name>
    <dbReference type="NCBI Taxonomy" id="249248"/>
    <lineage>
        <taxon>Eukaryota</taxon>
        <taxon>Metazoa</taxon>
        <taxon>Spiralia</taxon>
        <taxon>Gnathifera</taxon>
        <taxon>Rotifera</taxon>
        <taxon>Eurotatoria</taxon>
        <taxon>Bdelloidea</taxon>
        <taxon>Adinetida</taxon>
        <taxon>Adinetidae</taxon>
        <taxon>Adineta</taxon>
    </lineage>
</organism>
<evidence type="ECO:0000313" key="3">
    <source>
        <dbReference type="Proteomes" id="UP000663828"/>
    </source>
</evidence>
<keyword evidence="3" id="KW-1185">Reference proteome</keyword>
<keyword evidence="1" id="KW-0472">Membrane</keyword>